<name>A0A842F4B8_9LIST</name>
<feature type="transmembrane region" description="Helical" evidence="7">
    <location>
        <begin position="781"/>
        <end position="799"/>
    </location>
</feature>
<proteinExistence type="inferred from homology"/>
<dbReference type="SUPFAM" id="SSF49478">
    <property type="entry name" value="Cna protein B-type domain"/>
    <property type="match status" value="4"/>
</dbReference>
<dbReference type="NCBIfam" id="TIGR01167">
    <property type="entry name" value="LPXTG_anchor"/>
    <property type="match status" value="1"/>
</dbReference>
<organism evidence="10 11">
    <name type="scientific">Listeria booriae</name>
    <dbReference type="NCBI Taxonomy" id="1552123"/>
    <lineage>
        <taxon>Bacteria</taxon>
        <taxon>Bacillati</taxon>
        <taxon>Bacillota</taxon>
        <taxon>Bacilli</taxon>
        <taxon>Bacillales</taxon>
        <taxon>Listeriaceae</taxon>
        <taxon>Listeria</taxon>
    </lineage>
</organism>
<feature type="chain" id="PRO_5032859327" evidence="8">
    <location>
        <begin position="30"/>
        <end position="806"/>
    </location>
</feature>
<evidence type="ECO:0000259" key="9">
    <source>
        <dbReference type="PROSITE" id="PS50847"/>
    </source>
</evidence>
<accession>A0A842F4B8</accession>
<dbReference type="PANTHER" id="PTHR36108">
    <property type="entry name" value="COLOSSIN-B-RELATED"/>
    <property type="match status" value="1"/>
</dbReference>
<comment type="similarity">
    <text evidence="2">Belongs to the serine-aspartate repeat-containing protein (SDr) family.</text>
</comment>
<evidence type="ECO:0000313" key="11">
    <source>
        <dbReference type="Proteomes" id="UP000553016"/>
    </source>
</evidence>
<evidence type="ECO:0000256" key="8">
    <source>
        <dbReference type="SAM" id="SignalP"/>
    </source>
</evidence>
<gene>
    <name evidence="10" type="ORF">HCB35_17400</name>
</gene>
<dbReference type="RefSeq" id="WP_185541802.1">
    <property type="nucleotide sequence ID" value="NZ_JAARZA010000011.1"/>
</dbReference>
<evidence type="ECO:0000256" key="7">
    <source>
        <dbReference type="SAM" id="Phobius"/>
    </source>
</evidence>
<dbReference type="PROSITE" id="PS50847">
    <property type="entry name" value="GRAM_POS_ANCHORING"/>
    <property type="match status" value="1"/>
</dbReference>
<keyword evidence="7" id="KW-0812">Transmembrane</keyword>
<dbReference type="Pfam" id="PF00746">
    <property type="entry name" value="Gram_pos_anchor"/>
    <property type="match status" value="1"/>
</dbReference>
<evidence type="ECO:0000256" key="6">
    <source>
        <dbReference type="ARBA" id="ARBA00023088"/>
    </source>
</evidence>
<feature type="domain" description="Gram-positive cocci surface proteins LPxTG" evidence="9">
    <location>
        <begin position="772"/>
        <end position="806"/>
    </location>
</feature>
<dbReference type="PANTHER" id="PTHR36108:SF13">
    <property type="entry name" value="COLOSSIN-B-RELATED"/>
    <property type="match status" value="1"/>
</dbReference>
<dbReference type="InterPro" id="IPR041033">
    <property type="entry name" value="SpaA_PFL_dom_1"/>
</dbReference>
<dbReference type="Gene3D" id="2.60.40.10">
    <property type="entry name" value="Immunoglobulins"/>
    <property type="match status" value="5"/>
</dbReference>
<dbReference type="Pfam" id="PF17802">
    <property type="entry name" value="SpaA"/>
    <property type="match status" value="5"/>
</dbReference>
<reference evidence="10 11" key="1">
    <citation type="submission" date="2020-03" db="EMBL/GenBank/DDBJ databases">
        <title>Soil Listeria distribution.</title>
        <authorList>
            <person name="Liao J."/>
            <person name="Wiedmann M."/>
        </authorList>
    </citation>
    <scope>NUCLEOTIDE SEQUENCE [LARGE SCALE GENOMIC DNA]</scope>
    <source>
        <strain evidence="10 11">FSL L7-0149</strain>
    </source>
</reference>
<keyword evidence="6" id="KW-0572">Peptidoglycan-anchor</keyword>
<evidence type="ECO:0000256" key="3">
    <source>
        <dbReference type="ARBA" id="ARBA00022512"/>
    </source>
</evidence>
<protein>
    <submittedName>
        <fullName evidence="10">LPXTG cell wall anchor domain-containing protein</fullName>
    </submittedName>
</protein>
<feature type="signal peptide" evidence="8">
    <location>
        <begin position="1"/>
        <end position="29"/>
    </location>
</feature>
<evidence type="ECO:0000256" key="2">
    <source>
        <dbReference type="ARBA" id="ARBA00007257"/>
    </source>
</evidence>
<sequence length="806" mass="86749">MKKLFKILLALTVIFNLVPSALFATKASAAATTFTIKANGTDYSYYKGDGASHVEGRDRVDYMIDTQGNPVFCLEFSLLSANSSIPYTKGGDLNYQVNYIVDAFHGNGTGAQYMKGDTFKKYFIAQNAIRILLGQNTARVLADNESFDMGHGGDVSVITNINALANAAKNAPKPAAPTLTSALSFSNANLTFTKGSDGNYYTQTTKAVSTTNGKQSSGAITGTLPTGFSYVNTSHGHLNSVATNQDFQIKALPVAIEGKNVTLNLSASANYELGYPVAIKYVTTNPAYQTVTGYDYDYLNASKTATATAKVDDRRGALKIVKLDDKKNPLAGVSFTVANSDKQVLQTVTADAKGEINVSNLVPDTYTVTEVKGKKGYVVDTKPQSVAVKINETARLEFVNKLMTAQVQVHKVDQDGKPLADATFTLIDEAGKVTEQVTNKDGYAAFALVANKVYDLKETKNPTGYHGTFEQKGITVANDGQVFEYTAKNELNKGKVTVHKVDQDGKPLAGSEMTLTDNDGKTTVKVTDKAGDAIFDLVANKVYSVKETKNPNGYHGTFEQKNITVQQDGQTFEYTAKNELNKGKVTVHKVDQNGKALSGSEMTLTDQAGKTSVKVTDKDGNATFDLAANNVYDLKETKNPTGYHGTFEQKGITITSDGQTFTYTATNTLNKGTLTVHKVDQDGKALAGAEMTLTDNDGKTTVKVTNKAGDATFDLVANKVYSVKETKNPTGYHGTFEQKGITVQQDKQKLSYTAKNTKDMVIVQKIEKVEKLVKTGDSNNIALIGLGVALVGAAAFYLVRRKKKSA</sequence>
<dbReference type="EMBL" id="JAARZA010000011">
    <property type="protein sequence ID" value="MBC2242253.1"/>
    <property type="molecule type" value="Genomic_DNA"/>
</dbReference>
<evidence type="ECO:0000313" key="10">
    <source>
        <dbReference type="EMBL" id="MBC2242253.1"/>
    </source>
</evidence>
<dbReference type="AlphaFoldDB" id="A0A842F4B8"/>
<evidence type="ECO:0000256" key="5">
    <source>
        <dbReference type="ARBA" id="ARBA00022729"/>
    </source>
</evidence>
<dbReference type="InterPro" id="IPR013783">
    <property type="entry name" value="Ig-like_fold"/>
</dbReference>
<keyword evidence="5 8" id="KW-0732">Signal</keyword>
<comment type="subcellular location">
    <subcellularLocation>
        <location evidence="1">Secreted</location>
        <location evidence="1">Cell wall</location>
        <topology evidence="1">Peptidoglycan-anchor</topology>
    </subcellularLocation>
</comment>
<keyword evidence="7" id="KW-1133">Transmembrane helix</keyword>
<evidence type="ECO:0000256" key="1">
    <source>
        <dbReference type="ARBA" id="ARBA00004168"/>
    </source>
</evidence>
<keyword evidence="4" id="KW-0964">Secreted</keyword>
<comment type="caution">
    <text evidence="10">The sequence shown here is derived from an EMBL/GenBank/DDBJ whole genome shotgun (WGS) entry which is preliminary data.</text>
</comment>
<dbReference type="Proteomes" id="UP000553016">
    <property type="component" value="Unassembled WGS sequence"/>
</dbReference>
<evidence type="ECO:0000256" key="4">
    <source>
        <dbReference type="ARBA" id="ARBA00022525"/>
    </source>
</evidence>
<keyword evidence="7" id="KW-0472">Membrane</keyword>
<keyword evidence="3" id="KW-0134">Cell wall</keyword>
<dbReference type="InterPro" id="IPR019931">
    <property type="entry name" value="LPXTG_anchor"/>
</dbReference>